<reference evidence="1 2" key="1">
    <citation type="submission" date="2023-01" db="EMBL/GenBank/DDBJ databases">
        <title>Analysis of 21 Apiospora genomes using comparative genomics revels a genus with tremendous synthesis potential of carbohydrate active enzymes and secondary metabolites.</title>
        <authorList>
            <person name="Sorensen T."/>
        </authorList>
    </citation>
    <scope>NUCLEOTIDE SEQUENCE [LARGE SCALE GENOMIC DNA]</scope>
    <source>
        <strain evidence="1 2">CBS 117206</strain>
    </source>
</reference>
<dbReference type="EMBL" id="JAQQWP010000006">
    <property type="protein sequence ID" value="KAK8113976.1"/>
    <property type="molecule type" value="Genomic_DNA"/>
</dbReference>
<dbReference type="AlphaFoldDB" id="A0AAW0QSX3"/>
<proteinExistence type="predicted"/>
<comment type="caution">
    <text evidence="1">The sequence shown here is derived from an EMBL/GenBank/DDBJ whole genome shotgun (WGS) entry which is preliminary data.</text>
</comment>
<organism evidence="1 2">
    <name type="scientific">Apiospora kogelbergensis</name>
    <dbReference type="NCBI Taxonomy" id="1337665"/>
    <lineage>
        <taxon>Eukaryota</taxon>
        <taxon>Fungi</taxon>
        <taxon>Dikarya</taxon>
        <taxon>Ascomycota</taxon>
        <taxon>Pezizomycotina</taxon>
        <taxon>Sordariomycetes</taxon>
        <taxon>Xylariomycetidae</taxon>
        <taxon>Amphisphaeriales</taxon>
        <taxon>Apiosporaceae</taxon>
        <taxon>Apiospora</taxon>
    </lineage>
</organism>
<protein>
    <submittedName>
        <fullName evidence="1">Uncharacterized protein</fullName>
    </submittedName>
</protein>
<sequence length="136" mass="13898">MYRYIIALAIAASSIPSGVAQIATQFQSPSIAFSSSDDCSNAGTASSMVAGSCTAIPKDLLTGSPSQGMNITYPIDNVDLNCPLTFYADGLCAETAYAMPYSGSVECVSVSNYGSVMAKCSNILTGATYTAPANSS</sequence>
<accession>A0AAW0QSX3</accession>
<keyword evidence="2" id="KW-1185">Reference proteome</keyword>
<dbReference type="Proteomes" id="UP001392437">
    <property type="component" value="Unassembled WGS sequence"/>
</dbReference>
<gene>
    <name evidence="1" type="ORF">PG999_006045</name>
</gene>
<evidence type="ECO:0000313" key="2">
    <source>
        <dbReference type="Proteomes" id="UP001392437"/>
    </source>
</evidence>
<name>A0AAW0QSX3_9PEZI</name>
<evidence type="ECO:0000313" key="1">
    <source>
        <dbReference type="EMBL" id="KAK8113976.1"/>
    </source>
</evidence>